<evidence type="ECO:0000313" key="1">
    <source>
        <dbReference type="EMBL" id="ASO06013.1"/>
    </source>
</evidence>
<proteinExistence type="predicted"/>
<dbReference type="EMBL" id="CP022515">
    <property type="protein sequence ID" value="ASO06013.1"/>
    <property type="molecule type" value="Genomic_DNA"/>
</dbReference>
<reference evidence="1 2" key="1">
    <citation type="submission" date="2017-07" db="EMBL/GenBank/DDBJ databases">
        <title>Genome Sequence of Arenibacter algicola Strain SMS7 Isolated from a culture of the Diatom Skeletonema marinoi.</title>
        <authorList>
            <person name="Topel M."/>
            <person name="Pinder M.I.M."/>
            <person name="Johansson O.N."/>
            <person name="Kourtchenko O."/>
            <person name="Godhe A."/>
            <person name="Clarke A.K."/>
        </authorList>
    </citation>
    <scope>NUCLEOTIDE SEQUENCE [LARGE SCALE GENOMIC DNA]</scope>
    <source>
        <strain evidence="1 2">SMS7</strain>
    </source>
</reference>
<dbReference type="Proteomes" id="UP000204551">
    <property type="component" value="Chromosome"/>
</dbReference>
<dbReference type="KEGG" id="aalg:AREALGSMS7_02570"/>
<protein>
    <submittedName>
        <fullName evidence="1">Uncharacterized protein</fullName>
    </submittedName>
</protein>
<evidence type="ECO:0000313" key="2">
    <source>
        <dbReference type="Proteomes" id="UP000204551"/>
    </source>
</evidence>
<accession>A0A221UXP6</accession>
<sequence length="37" mass="4436">MEKNIFIKFDKDINLSMHRLCKLWSKSATNANFDVYN</sequence>
<dbReference type="AlphaFoldDB" id="A0A221UXP6"/>
<name>A0A221UXP6_9FLAO</name>
<organism evidence="1 2">
    <name type="scientific">Arenibacter algicola</name>
    <dbReference type="NCBI Taxonomy" id="616991"/>
    <lineage>
        <taxon>Bacteria</taxon>
        <taxon>Pseudomonadati</taxon>
        <taxon>Bacteroidota</taxon>
        <taxon>Flavobacteriia</taxon>
        <taxon>Flavobacteriales</taxon>
        <taxon>Flavobacteriaceae</taxon>
        <taxon>Arenibacter</taxon>
    </lineage>
</organism>
<gene>
    <name evidence="1" type="ORF">AREALGSMS7_02570</name>
</gene>